<dbReference type="InterPro" id="IPR005821">
    <property type="entry name" value="Ion_trans_dom"/>
</dbReference>
<feature type="transmembrane region" description="Helical" evidence="5">
    <location>
        <begin position="96"/>
        <end position="121"/>
    </location>
</feature>
<feature type="transmembrane region" description="Helical" evidence="5">
    <location>
        <begin position="216"/>
        <end position="235"/>
    </location>
</feature>
<evidence type="ECO:0000256" key="5">
    <source>
        <dbReference type="SAM" id="Phobius"/>
    </source>
</evidence>
<proteinExistence type="predicted"/>
<feature type="transmembrane region" description="Helical" evidence="5">
    <location>
        <begin position="247"/>
        <end position="271"/>
    </location>
</feature>
<feature type="transmembrane region" description="Helical" evidence="5">
    <location>
        <begin position="65"/>
        <end position="84"/>
    </location>
</feature>
<dbReference type="Gene3D" id="1.10.287.70">
    <property type="match status" value="1"/>
</dbReference>
<keyword evidence="3 5" id="KW-1133">Transmembrane helix</keyword>
<name>A0A812PDV2_SYMPI</name>
<keyword evidence="4 5" id="KW-0472">Membrane</keyword>
<dbReference type="PANTHER" id="PTHR10037:SF62">
    <property type="entry name" value="SODIUM CHANNEL PROTEIN 60E"/>
    <property type="match status" value="1"/>
</dbReference>
<dbReference type="GO" id="GO:0086010">
    <property type="term" value="P:membrane depolarization during action potential"/>
    <property type="evidence" value="ECO:0007669"/>
    <property type="project" value="TreeGrafter"/>
</dbReference>
<feature type="transmembrane region" description="Helical" evidence="5">
    <location>
        <begin position="12"/>
        <end position="30"/>
    </location>
</feature>
<comment type="subcellular location">
    <subcellularLocation>
        <location evidence="1">Membrane</location>
        <topology evidence="1">Multi-pass membrane protein</topology>
    </subcellularLocation>
</comment>
<dbReference type="Gene3D" id="1.20.120.350">
    <property type="entry name" value="Voltage-gated potassium channels. Chain C"/>
    <property type="match status" value="1"/>
</dbReference>
<gene>
    <name evidence="7" type="primary">Scn11a</name>
    <name evidence="7" type="ORF">SPIL2461_LOCUS8206</name>
</gene>
<feature type="transmembrane region" description="Helical" evidence="5">
    <location>
        <begin position="169"/>
        <end position="196"/>
    </location>
</feature>
<evidence type="ECO:0000313" key="8">
    <source>
        <dbReference type="Proteomes" id="UP000649617"/>
    </source>
</evidence>
<reference evidence="7" key="1">
    <citation type="submission" date="2021-02" db="EMBL/GenBank/DDBJ databases">
        <authorList>
            <person name="Dougan E. K."/>
            <person name="Rhodes N."/>
            <person name="Thang M."/>
            <person name="Chan C."/>
        </authorList>
    </citation>
    <scope>NUCLEOTIDE SEQUENCE</scope>
</reference>
<dbReference type="SUPFAM" id="SSF81324">
    <property type="entry name" value="Voltage-gated potassium channels"/>
    <property type="match status" value="1"/>
</dbReference>
<dbReference type="Proteomes" id="UP000649617">
    <property type="component" value="Unassembled WGS sequence"/>
</dbReference>
<accession>A0A812PDV2</accession>
<protein>
    <submittedName>
        <fullName evidence="7">Scn11a protein</fullName>
    </submittedName>
</protein>
<dbReference type="InterPro" id="IPR043203">
    <property type="entry name" value="VGCC_Ca_Na"/>
</dbReference>
<evidence type="ECO:0000256" key="4">
    <source>
        <dbReference type="ARBA" id="ARBA00023136"/>
    </source>
</evidence>
<keyword evidence="8" id="KW-1185">Reference proteome</keyword>
<evidence type="ECO:0000256" key="3">
    <source>
        <dbReference type="ARBA" id="ARBA00022989"/>
    </source>
</evidence>
<evidence type="ECO:0000259" key="6">
    <source>
        <dbReference type="Pfam" id="PF00520"/>
    </source>
</evidence>
<organism evidence="7 8">
    <name type="scientific">Symbiodinium pilosum</name>
    <name type="common">Dinoflagellate</name>
    <dbReference type="NCBI Taxonomy" id="2952"/>
    <lineage>
        <taxon>Eukaryota</taxon>
        <taxon>Sar</taxon>
        <taxon>Alveolata</taxon>
        <taxon>Dinophyceae</taxon>
        <taxon>Suessiales</taxon>
        <taxon>Symbiodiniaceae</taxon>
        <taxon>Symbiodinium</taxon>
    </lineage>
</organism>
<dbReference type="InterPro" id="IPR018247">
    <property type="entry name" value="EF_Hand_1_Ca_BS"/>
</dbReference>
<evidence type="ECO:0000313" key="7">
    <source>
        <dbReference type="EMBL" id="CAE7346479.1"/>
    </source>
</evidence>
<evidence type="ECO:0000256" key="1">
    <source>
        <dbReference type="ARBA" id="ARBA00004141"/>
    </source>
</evidence>
<dbReference type="GO" id="GO:0005248">
    <property type="term" value="F:voltage-gated sodium channel activity"/>
    <property type="evidence" value="ECO:0007669"/>
    <property type="project" value="TreeGrafter"/>
</dbReference>
<dbReference type="InterPro" id="IPR027359">
    <property type="entry name" value="Volt_channel_dom_sf"/>
</dbReference>
<sequence length="342" mass="38712">MEKLQSFVEEGPLDLCAGVVILINAAVLIVEQQLQGSRASHAIDREATSGTFVPPNRDYESAFDISEYCFLVFYICEMALRIGVLRKRWFYTEEEGYMWGNYFDVLLVGFGLVDAVVIASYRGERNSSTQLVRLFRVTKVVKTMRLVRVMHLFSQLRSMVDVFRASLSALFWSMVMLLVCMMIASLILSEACYHFIVDPRQSRDVRESLLKTYGSFTRAMYSFFEITFSGGWPVLIRPLVDDVSVLFALPCLIYIVLVVFAALRLITALFVRSTLHALSNDAGAAVLERLQLSAELQAKLTHLFEDADLDNDKTLTLAEWEKQLSHPETCLGDHGDHSVSEI</sequence>
<dbReference type="PROSITE" id="PS00018">
    <property type="entry name" value="EF_HAND_1"/>
    <property type="match status" value="1"/>
</dbReference>
<evidence type="ECO:0000256" key="2">
    <source>
        <dbReference type="ARBA" id="ARBA00022692"/>
    </source>
</evidence>
<feature type="domain" description="Ion transport" evidence="6">
    <location>
        <begin position="18"/>
        <end position="269"/>
    </location>
</feature>
<dbReference type="OrthoDB" id="423078at2759"/>
<dbReference type="GO" id="GO:0001518">
    <property type="term" value="C:voltage-gated sodium channel complex"/>
    <property type="evidence" value="ECO:0007669"/>
    <property type="project" value="TreeGrafter"/>
</dbReference>
<dbReference type="Pfam" id="PF00520">
    <property type="entry name" value="Ion_trans"/>
    <property type="match status" value="1"/>
</dbReference>
<dbReference type="EMBL" id="CAJNIZ010013313">
    <property type="protein sequence ID" value="CAE7346479.1"/>
    <property type="molecule type" value="Genomic_DNA"/>
</dbReference>
<dbReference type="AlphaFoldDB" id="A0A812PDV2"/>
<dbReference type="PANTHER" id="PTHR10037">
    <property type="entry name" value="VOLTAGE-GATED CATION CHANNEL CALCIUM AND SODIUM"/>
    <property type="match status" value="1"/>
</dbReference>
<comment type="caution">
    <text evidence="7">The sequence shown here is derived from an EMBL/GenBank/DDBJ whole genome shotgun (WGS) entry which is preliminary data.</text>
</comment>
<keyword evidence="2 5" id="KW-0812">Transmembrane</keyword>